<dbReference type="AlphaFoldDB" id="A0A7S4B5M9"/>
<sequence length="475" mass="52233">MAPLACARAEAAGFAPVGFKGFRFKEADFTLGAAFGDMELCLNVCLAISGCNLVVTEGDNLFGSVPSRCHLSTRCVHASSQQWMQGSSASASNVTSALPTCGRALAAKTCRDMRKWNYLAHRSRNEETHLEYVTGSEADCKRECERSASCNGFRRDLYGRRGCQLFTGCNDPTAPAETLIKPGGGRSFTTYYMWPCVKETSIFPLPGIRRTVPPGKPTGLATFDCVGKGAVGNCVINGPRVPVTSLRWPVFYRAPASPRIRALPSDEVREQLRWFGADLHRKLPAPLATAFLAEMKAKMQGTGRARESWRGTWREDGKWPPRDDVDLYADGSDFLGRVDRSQSSKPDYFDLAAASLAARSFNGREVILVATNTQGLPISVNLVANLYELGYRHALLLATDDRVCTHLVAEEKPACAWSSILRVHHRRLRNYAVGPLQLIWLQRWYYLLRLVLGGAGGAKSSASKDTKRRAIGTTR</sequence>
<accession>A0A7S4B5M9</accession>
<evidence type="ECO:0000313" key="2">
    <source>
        <dbReference type="EMBL" id="CAE0755042.1"/>
    </source>
</evidence>
<protein>
    <submittedName>
        <fullName evidence="2">Uncharacterized protein</fullName>
    </submittedName>
</protein>
<dbReference type="EMBL" id="HBIZ01012670">
    <property type="protein sequence ID" value="CAE0755042.1"/>
    <property type="molecule type" value="Transcribed_RNA"/>
</dbReference>
<gene>
    <name evidence="2" type="ORF">PCAR00345_LOCUS7629</name>
</gene>
<organism evidence="2">
    <name type="scientific">Chrysotila carterae</name>
    <name type="common">Marine alga</name>
    <name type="synonym">Syracosphaera carterae</name>
    <dbReference type="NCBI Taxonomy" id="13221"/>
    <lineage>
        <taxon>Eukaryota</taxon>
        <taxon>Haptista</taxon>
        <taxon>Haptophyta</taxon>
        <taxon>Prymnesiophyceae</taxon>
        <taxon>Isochrysidales</taxon>
        <taxon>Isochrysidaceae</taxon>
        <taxon>Chrysotila</taxon>
    </lineage>
</organism>
<name>A0A7S4B5M9_CHRCT</name>
<evidence type="ECO:0000256" key="1">
    <source>
        <dbReference type="SAM" id="MobiDB-lite"/>
    </source>
</evidence>
<proteinExistence type="predicted"/>
<feature type="region of interest" description="Disordered" evidence="1">
    <location>
        <begin position="456"/>
        <end position="475"/>
    </location>
</feature>
<reference evidence="2" key="1">
    <citation type="submission" date="2021-01" db="EMBL/GenBank/DDBJ databases">
        <authorList>
            <person name="Corre E."/>
            <person name="Pelletier E."/>
            <person name="Niang G."/>
            <person name="Scheremetjew M."/>
            <person name="Finn R."/>
            <person name="Kale V."/>
            <person name="Holt S."/>
            <person name="Cochrane G."/>
            <person name="Meng A."/>
            <person name="Brown T."/>
            <person name="Cohen L."/>
        </authorList>
    </citation>
    <scope>NUCLEOTIDE SEQUENCE</scope>
    <source>
        <strain evidence="2">CCMP645</strain>
    </source>
</reference>
<feature type="compositionally biased region" description="Basic residues" evidence="1">
    <location>
        <begin position="466"/>
        <end position="475"/>
    </location>
</feature>